<dbReference type="GO" id="GO:0006749">
    <property type="term" value="P:glutathione metabolic process"/>
    <property type="evidence" value="ECO:0007669"/>
    <property type="project" value="TreeGrafter"/>
</dbReference>
<dbReference type="PANTHER" id="PTHR42737">
    <property type="entry name" value="GLUTATHIONE REDUCTASE"/>
    <property type="match status" value="1"/>
</dbReference>
<comment type="caution">
    <text evidence="13">The sequence shown here is derived from an EMBL/GenBank/DDBJ whole genome shotgun (WGS) entry which is preliminary data.</text>
</comment>
<dbReference type="InterPro" id="IPR012999">
    <property type="entry name" value="Pyr_OxRdtase_I_AS"/>
</dbReference>
<proteinExistence type="inferred from homology"/>
<dbReference type="PIRSF" id="PIRSF000350">
    <property type="entry name" value="Mercury_reductase_MerA"/>
    <property type="match status" value="1"/>
</dbReference>
<dbReference type="EMBL" id="LDAU01000104">
    <property type="protein sequence ID" value="KRX05783.1"/>
    <property type="molecule type" value="Genomic_DNA"/>
</dbReference>
<dbReference type="InParanoid" id="A0A0V0QU95"/>
<dbReference type="GO" id="GO:0050660">
    <property type="term" value="F:flavin adenine dinucleotide binding"/>
    <property type="evidence" value="ECO:0007669"/>
    <property type="project" value="InterPro"/>
</dbReference>
<dbReference type="InterPro" id="IPR036188">
    <property type="entry name" value="FAD/NAD-bd_sf"/>
</dbReference>
<dbReference type="GO" id="GO:0005829">
    <property type="term" value="C:cytosol"/>
    <property type="evidence" value="ECO:0007669"/>
    <property type="project" value="TreeGrafter"/>
</dbReference>
<name>A0A0V0QU95_PSEPJ</name>
<evidence type="ECO:0000256" key="4">
    <source>
        <dbReference type="ARBA" id="ARBA00023002"/>
    </source>
</evidence>
<feature type="domain" description="Pyridine nucleotide-disulphide oxidoreductase dimerisation" evidence="11">
    <location>
        <begin position="349"/>
        <end position="460"/>
    </location>
</feature>
<protein>
    <submittedName>
        <fullName evidence="13">FAD/NAD-linked reductase, dimerization domain</fullName>
    </submittedName>
</protein>
<feature type="binding site" evidence="8">
    <location>
        <position position="55"/>
    </location>
    <ligand>
        <name>FAD</name>
        <dbReference type="ChEBI" id="CHEBI:57692"/>
    </ligand>
</feature>
<keyword evidence="4 10" id="KW-0560">Oxidoreductase</keyword>
<feature type="binding site" evidence="8">
    <location>
        <position position="272"/>
    </location>
    <ligand>
        <name>NAD(+)</name>
        <dbReference type="ChEBI" id="CHEBI:57540"/>
    </ligand>
</feature>
<evidence type="ECO:0000313" key="13">
    <source>
        <dbReference type="EMBL" id="KRX05783.1"/>
    </source>
</evidence>
<dbReference type="Pfam" id="PF07992">
    <property type="entry name" value="Pyr_redox_2"/>
    <property type="match status" value="1"/>
</dbReference>
<dbReference type="InterPro" id="IPR001100">
    <property type="entry name" value="Pyr_nuc-diS_OxRdtase"/>
</dbReference>
<keyword evidence="14" id="KW-1185">Reference proteome</keyword>
<dbReference type="InterPro" id="IPR004099">
    <property type="entry name" value="Pyr_nucl-diS_OxRdtase_dimer"/>
</dbReference>
<dbReference type="GO" id="GO:0004362">
    <property type="term" value="F:glutathione-disulfide reductase (NADPH) activity"/>
    <property type="evidence" value="ECO:0007669"/>
    <property type="project" value="TreeGrafter"/>
</dbReference>
<dbReference type="InterPro" id="IPR016156">
    <property type="entry name" value="FAD/NAD-linked_Rdtase_dimer_sf"/>
</dbReference>
<feature type="disulfide bond" description="Redox-active" evidence="9">
    <location>
        <begin position="46"/>
        <end position="51"/>
    </location>
</feature>
<dbReference type="Proteomes" id="UP000054937">
    <property type="component" value="Unassembled WGS sequence"/>
</dbReference>
<comment type="cofactor">
    <cofactor evidence="8">
        <name>FAD</name>
        <dbReference type="ChEBI" id="CHEBI:57692"/>
    </cofactor>
    <text evidence="8">Binds 1 FAD per subunit.</text>
</comment>
<evidence type="ECO:0000313" key="14">
    <source>
        <dbReference type="Proteomes" id="UP000054937"/>
    </source>
</evidence>
<evidence type="ECO:0000256" key="2">
    <source>
        <dbReference type="ARBA" id="ARBA00022630"/>
    </source>
</evidence>
<evidence type="ECO:0000256" key="1">
    <source>
        <dbReference type="ARBA" id="ARBA00007532"/>
    </source>
</evidence>
<feature type="binding site" evidence="8">
    <location>
        <begin position="143"/>
        <end position="145"/>
    </location>
    <ligand>
        <name>FAD</name>
        <dbReference type="ChEBI" id="CHEBI:57692"/>
    </ligand>
</feature>
<evidence type="ECO:0000256" key="7">
    <source>
        <dbReference type="PIRSR" id="PIRSR000350-2"/>
    </source>
</evidence>
<dbReference type="SUPFAM" id="SSF55424">
    <property type="entry name" value="FAD/NAD-linked reductases, dimerisation (C-terminal) domain"/>
    <property type="match status" value="1"/>
</dbReference>
<reference evidence="13 14" key="1">
    <citation type="journal article" date="2015" name="Sci. Rep.">
        <title>Genome of the facultative scuticociliatosis pathogen Pseudocohnilembus persalinus provides insight into its virulence through horizontal gene transfer.</title>
        <authorList>
            <person name="Xiong J."/>
            <person name="Wang G."/>
            <person name="Cheng J."/>
            <person name="Tian M."/>
            <person name="Pan X."/>
            <person name="Warren A."/>
            <person name="Jiang C."/>
            <person name="Yuan D."/>
            <person name="Miao W."/>
        </authorList>
    </citation>
    <scope>NUCLEOTIDE SEQUENCE [LARGE SCALE GENOMIC DNA]</scope>
    <source>
        <strain evidence="13">36N120E</strain>
    </source>
</reference>
<organism evidence="13 14">
    <name type="scientific">Pseudocohnilembus persalinus</name>
    <name type="common">Ciliate</name>
    <dbReference type="NCBI Taxonomy" id="266149"/>
    <lineage>
        <taxon>Eukaryota</taxon>
        <taxon>Sar</taxon>
        <taxon>Alveolata</taxon>
        <taxon>Ciliophora</taxon>
        <taxon>Intramacronucleata</taxon>
        <taxon>Oligohymenophorea</taxon>
        <taxon>Scuticociliatia</taxon>
        <taxon>Philasterida</taxon>
        <taxon>Pseudocohnilembidae</taxon>
        <taxon>Pseudocohnilembus</taxon>
    </lineage>
</organism>
<feature type="active site" description="Proton acceptor" evidence="7">
    <location>
        <position position="453"/>
    </location>
</feature>
<evidence type="ECO:0000256" key="9">
    <source>
        <dbReference type="PIRSR" id="PIRSR000350-4"/>
    </source>
</evidence>
<dbReference type="GO" id="GO:0034599">
    <property type="term" value="P:cellular response to oxidative stress"/>
    <property type="evidence" value="ECO:0007669"/>
    <property type="project" value="TreeGrafter"/>
</dbReference>
<evidence type="ECO:0000259" key="11">
    <source>
        <dbReference type="Pfam" id="PF02852"/>
    </source>
</evidence>
<dbReference type="OrthoDB" id="5956163at2759"/>
<keyword evidence="8" id="KW-0520">NAD</keyword>
<evidence type="ECO:0000256" key="6">
    <source>
        <dbReference type="ARBA" id="ARBA00023284"/>
    </source>
</evidence>
<evidence type="ECO:0000256" key="5">
    <source>
        <dbReference type="ARBA" id="ARBA00023157"/>
    </source>
</evidence>
<comment type="similarity">
    <text evidence="1 10">Belongs to the class-I pyridine nucleotide-disulfide oxidoreductase family.</text>
</comment>
<keyword evidence="2 10" id="KW-0285">Flavoprotein</keyword>
<feature type="binding site" evidence="8">
    <location>
        <position position="313"/>
    </location>
    <ligand>
        <name>FAD</name>
        <dbReference type="ChEBI" id="CHEBI:57692"/>
    </ligand>
</feature>
<gene>
    <name evidence="13" type="ORF">PPERSA_02315</name>
</gene>
<accession>A0A0V0QU95</accession>
<dbReference type="Gene3D" id="3.50.50.60">
    <property type="entry name" value="FAD/NAD(P)-binding domain"/>
    <property type="match status" value="1"/>
</dbReference>
<dbReference type="Pfam" id="PF02852">
    <property type="entry name" value="Pyr_redox_dim"/>
    <property type="match status" value="1"/>
</dbReference>
<keyword evidence="3 8" id="KW-0274">FAD</keyword>
<dbReference type="PRINTS" id="PR00411">
    <property type="entry name" value="PNDRDTASEI"/>
</dbReference>
<dbReference type="NCBIfam" id="NF004776">
    <property type="entry name" value="PRK06116.1"/>
    <property type="match status" value="1"/>
</dbReference>
<feature type="binding site" evidence="8">
    <location>
        <begin position="179"/>
        <end position="186"/>
    </location>
    <ligand>
        <name>NAD(+)</name>
        <dbReference type="ChEBI" id="CHEBI:57540"/>
    </ligand>
</feature>
<dbReference type="AlphaFoldDB" id="A0A0V0QU95"/>
<evidence type="ECO:0000259" key="12">
    <source>
        <dbReference type="Pfam" id="PF07992"/>
    </source>
</evidence>
<keyword evidence="8" id="KW-0547">Nucleotide-binding</keyword>
<dbReference type="GO" id="GO:0045454">
    <property type="term" value="P:cell redox homeostasis"/>
    <property type="evidence" value="ECO:0007669"/>
    <property type="project" value="InterPro"/>
</dbReference>
<keyword evidence="5" id="KW-1015">Disulfide bond</keyword>
<keyword evidence="6 10" id="KW-0676">Redox-active center</keyword>
<feature type="domain" description="FAD/NAD(P)-binding" evidence="12">
    <location>
        <begin position="9"/>
        <end position="328"/>
    </location>
</feature>
<dbReference type="PANTHER" id="PTHR42737:SF2">
    <property type="entry name" value="GLUTATHIONE REDUCTASE"/>
    <property type="match status" value="1"/>
</dbReference>
<dbReference type="SUPFAM" id="SSF51905">
    <property type="entry name" value="FAD/NAD(P)-binding domain"/>
    <property type="match status" value="1"/>
</dbReference>
<dbReference type="PRINTS" id="PR00368">
    <property type="entry name" value="FADPNR"/>
</dbReference>
<evidence type="ECO:0000256" key="10">
    <source>
        <dbReference type="RuleBase" id="RU003691"/>
    </source>
</evidence>
<sequence>MAQSTKHFDFLVIGAGSGGVSTARWVGSKYQKKVGIIEHGRLGGTCVNVGCVPKKVMFNAATFMEDCNHYVKDMGFDASQVKLNFKTLKDNRDAYIKKLNGIYGNMLKNGNVEYIKGFAKFSDKKTITVEDQSYTADHILVATGSTPLMDLKFEGIEHCSDSDAFFDLEDVPKKVLVQGGGYIGIEIGQILHSLGTQVVHVQRSTILRFLDHEVKENLYRNMKLVNYDLRLKWQIQKVEKIGESNFKVTLENVDTKETKVEENVEMVLNATGRIPNIKDLGLEKTDIKLNEDNSIAVDKYQNTSVSGIYAIGDVTNQAQLTPVAIKAGRTLAERVFNNKPDLYMDYNLIPTVIFSHPPIGSIGLSEEDAIKKYGKEDIVTYNSGFYNMFFSLNPDFDTREKSFFKMICLKSENERIIGIHANGRGIDEILQGLAIAMTMGATKHNFDKCVPIHPTASEEFCLMNPRYE</sequence>
<dbReference type="InterPro" id="IPR023753">
    <property type="entry name" value="FAD/NAD-binding_dom"/>
</dbReference>
<dbReference type="InterPro" id="IPR046952">
    <property type="entry name" value="GSHR/TRXR-like"/>
</dbReference>
<evidence type="ECO:0000256" key="3">
    <source>
        <dbReference type="ARBA" id="ARBA00022827"/>
    </source>
</evidence>
<dbReference type="GO" id="GO:0005739">
    <property type="term" value="C:mitochondrion"/>
    <property type="evidence" value="ECO:0007669"/>
    <property type="project" value="TreeGrafter"/>
</dbReference>
<evidence type="ECO:0000256" key="8">
    <source>
        <dbReference type="PIRSR" id="PIRSR000350-3"/>
    </source>
</evidence>
<dbReference type="OMA" id="CFDYVKP"/>
<dbReference type="PROSITE" id="PS00076">
    <property type="entry name" value="PYRIDINE_REDOX_1"/>
    <property type="match status" value="1"/>
</dbReference>